<evidence type="ECO:0000256" key="5">
    <source>
        <dbReference type="ARBA" id="ARBA00022519"/>
    </source>
</evidence>
<feature type="domain" description="AprE-like beta-barrel" evidence="12">
    <location>
        <begin position="329"/>
        <end position="414"/>
    </location>
</feature>
<dbReference type="InterPro" id="IPR050739">
    <property type="entry name" value="MFP"/>
</dbReference>
<evidence type="ECO:0000256" key="3">
    <source>
        <dbReference type="ARBA" id="ARBA00022448"/>
    </source>
</evidence>
<dbReference type="AlphaFoldDB" id="A0A1S6HRS9"/>
<evidence type="ECO:0000259" key="12">
    <source>
        <dbReference type="Pfam" id="PF26002"/>
    </source>
</evidence>
<keyword evidence="7" id="KW-1133">Transmembrane helix</keyword>
<keyword evidence="8" id="KW-0472">Membrane</keyword>
<dbReference type="RefSeq" id="WP_077753283.1">
    <property type="nucleotide sequence ID" value="NZ_CP014782.1"/>
</dbReference>
<comment type="subcellular location">
    <subcellularLocation>
        <location evidence="1 9">Cell inner membrane</location>
        <topology evidence="1 9">Single-pass membrane protein</topology>
    </subcellularLocation>
</comment>
<keyword evidence="14" id="KW-1185">Reference proteome</keyword>
<sequence length="437" mass="48185">MGANLHIKHLEGAKRANRLILIVLALIVSTLVWAHYATLEEVVIGQGKVVPTLAVQQVESLDGGILKQVLVREGEIVTAGQALLVLDELRFASAFDEAQLSRNALRRQRARLEAELKSVNIDNLANHWLAKITVTPQAIEMIDGERSQRSQAIFHSRLSQLNSQLDQAEQAVEQKIQAQEENRITTRAQVSGLKLVRQEIAMTREAVNEGAVAELELLKLERDEIRLEGELSASKSMARQLKAVKSQAIGERLTLALDFRSRTEAERNEVINELAGLQESIKTLADRLERTKIASPIDGKVTNILVRSLGAVVEPGESIMAIVPSDGALIVETRIAPKDIAFVHTGLEATVKFTAYDFVIYGGLKGEVIYVSADAQQLEDGTTYYEAHVKTDENMLNGWPIISGMQASTDILTGNKTVLNYWLKPLLRAKANALREP</sequence>
<feature type="domain" description="AprE-like long alpha-helical hairpin" evidence="11">
    <location>
        <begin position="93"/>
        <end position="287"/>
    </location>
</feature>
<dbReference type="InterPro" id="IPR010129">
    <property type="entry name" value="T1SS_HlyD"/>
</dbReference>
<dbReference type="Gene3D" id="2.40.30.170">
    <property type="match status" value="1"/>
</dbReference>
<evidence type="ECO:0000256" key="10">
    <source>
        <dbReference type="SAM" id="Coils"/>
    </source>
</evidence>
<evidence type="ECO:0000256" key="7">
    <source>
        <dbReference type="ARBA" id="ARBA00022989"/>
    </source>
</evidence>
<protein>
    <recommendedName>
        <fullName evidence="9">Membrane fusion protein (MFP) family protein</fullName>
    </recommendedName>
</protein>
<dbReference type="EMBL" id="CP014782">
    <property type="protein sequence ID" value="AQS38208.1"/>
    <property type="molecule type" value="Genomic_DNA"/>
</dbReference>
<keyword evidence="10" id="KW-0175">Coiled coil</keyword>
<gene>
    <name evidence="13" type="ORF">Sps_03061</name>
</gene>
<dbReference type="PANTHER" id="PTHR30386">
    <property type="entry name" value="MEMBRANE FUSION SUBUNIT OF EMRAB-TOLC MULTIDRUG EFFLUX PUMP"/>
    <property type="match status" value="1"/>
</dbReference>
<reference evidence="13 14" key="1">
    <citation type="submission" date="2016-03" db="EMBL/GenBank/DDBJ databases">
        <title>Complete genome sequence of Shewanella psychrophila WP2, a deep sea bacterium isolated from west Pacific sediment.</title>
        <authorList>
            <person name="Xu G."/>
            <person name="Jian H."/>
        </authorList>
    </citation>
    <scope>NUCLEOTIDE SEQUENCE [LARGE SCALE GENOMIC DNA]</scope>
    <source>
        <strain evidence="13 14">WP2</strain>
    </source>
</reference>
<evidence type="ECO:0000256" key="6">
    <source>
        <dbReference type="ARBA" id="ARBA00022692"/>
    </source>
</evidence>
<evidence type="ECO:0000256" key="9">
    <source>
        <dbReference type="RuleBase" id="RU365093"/>
    </source>
</evidence>
<dbReference type="InterPro" id="IPR058982">
    <property type="entry name" value="Beta-barrel_AprE"/>
</dbReference>
<dbReference type="PRINTS" id="PR01490">
    <property type="entry name" value="RTXTOXIND"/>
</dbReference>
<evidence type="ECO:0000259" key="11">
    <source>
        <dbReference type="Pfam" id="PF25994"/>
    </source>
</evidence>
<dbReference type="GO" id="GO:0005886">
    <property type="term" value="C:plasma membrane"/>
    <property type="evidence" value="ECO:0007669"/>
    <property type="project" value="UniProtKB-SubCell"/>
</dbReference>
<keyword evidence="4 9" id="KW-1003">Cell membrane</keyword>
<evidence type="ECO:0000256" key="2">
    <source>
        <dbReference type="ARBA" id="ARBA00009477"/>
    </source>
</evidence>
<evidence type="ECO:0000256" key="1">
    <source>
        <dbReference type="ARBA" id="ARBA00004377"/>
    </source>
</evidence>
<name>A0A1S6HRS9_9GAMM</name>
<keyword evidence="3 9" id="KW-0813">Transport</keyword>
<dbReference type="Pfam" id="PF25994">
    <property type="entry name" value="HH_AprE"/>
    <property type="match status" value="1"/>
</dbReference>
<feature type="coiled-coil region" evidence="10">
    <location>
        <begin position="260"/>
        <end position="294"/>
    </location>
</feature>
<accession>A0A1S6HRS9</accession>
<dbReference type="InterPro" id="IPR058781">
    <property type="entry name" value="HH_AprE-like"/>
</dbReference>
<feature type="coiled-coil region" evidence="10">
    <location>
        <begin position="95"/>
        <end position="122"/>
    </location>
</feature>
<keyword evidence="5 9" id="KW-0997">Cell inner membrane</keyword>
<dbReference type="PANTHER" id="PTHR30386:SF26">
    <property type="entry name" value="TRANSPORT PROTEIN COMB"/>
    <property type="match status" value="1"/>
</dbReference>
<proteinExistence type="inferred from homology"/>
<evidence type="ECO:0000256" key="4">
    <source>
        <dbReference type="ARBA" id="ARBA00022475"/>
    </source>
</evidence>
<organism evidence="13 14">
    <name type="scientific">Shewanella psychrophila</name>
    <dbReference type="NCBI Taxonomy" id="225848"/>
    <lineage>
        <taxon>Bacteria</taxon>
        <taxon>Pseudomonadati</taxon>
        <taxon>Pseudomonadota</taxon>
        <taxon>Gammaproteobacteria</taxon>
        <taxon>Alteromonadales</taxon>
        <taxon>Shewanellaceae</taxon>
        <taxon>Shewanella</taxon>
    </lineage>
</organism>
<dbReference type="Gene3D" id="2.40.50.100">
    <property type="match status" value="1"/>
</dbReference>
<keyword evidence="6" id="KW-0812">Transmembrane</keyword>
<dbReference type="OrthoDB" id="9775513at2"/>
<dbReference type="Proteomes" id="UP000189545">
    <property type="component" value="Chromosome"/>
</dbReference>
<dbReference type="KEGG" id="spsw:Sps_03061"/>
<evidence type="ECO:0000313" key="14">
    <source>
        <dbReference type="Proteomes" id="UP000189545"/>
    </source>
</evidence>
<evidence type="ECO:0000256" key="8">
    <source>
        <dbReference type="ARBA" id="ARBA00023136"/>
    </source>
</evidence>
<comment type="similarity">
    <text evidence="2 9">Belongs to the membrane fusion protein (MFP) (TC 8.A.1) family.</text>
</comment>
<dbReference type="STRING" id="225848.Sps_03061"/>
<dbReference type="Pfam" id="PF26002">
    <property type="entry name" value="Beta-barrel_AprE"/>
    <property type="match status" value="1"/>
</dbReference>
<dbReference type="PROSITE" id="PS00543">
    <property type="entry name" value="HLYD_FAMILY"/>
    <property type="match status" value="1"/>
</dbReference>
<dbReference type="InterPro" id="IPR006144">
    <property type="entry name" value="Secretion_HlyD_CS"/>
</dbReference>
<dbReference type="NCBIfam" id="TIGR01843">
    <property type="entry name" value="type_I_hlyD"/>
    <property type="match status" value="1"/>
</dbReference>
<evidence type="ECO:0000313" key="13">
    <source>
        <dbReference type="EMBL" id="AQS38208.1"/>
    </source>
</evidence>
<dbReference type="GO" id="GO:0009306">
    <property type="term" value="P:protein secretion"/>
    <property type="evidence" value="ECO:0007669"/>
    <property type="project" value="InterPro"/>
</dbReference>